<dbReference type="Proteomes" id="UP000031802">
    <property type="component" value="Unassembled WGS sequence"/>
</dbReference>
<reference evidence="1 2" key="2">
    <citation type="journal article" date="2015" name="PLoS ONE">
        <title>Whole-Genome Optical Mapping and Finished Genome Sequence of Sphingobacterium deserti sp. nov., a New Species Isolated from the Western Desert of China.</title>
        <authorList>
            <person name="Teng C."/>
            <person name="Zhou Z."/>
            <person name="Molnar I."/>
            <person name="Li X."/>
            <person name="Tang R."/>
            <person name="Chen M."/>
            <person name="Wang L."/>
            <person name="Su S."/>
            <person name="Zhang W."/>
            <person name="Lin M."/>
        </authorList>
    </citation>
    <scope>NUCLEOTIDE SEQUENCE [LARGE SCALE GENOMIC DNA]</scope>
    <source>
        <strain evidence="2">ACCC05744</strain>
    </source>
</reference>
<accession>A0A0B8T8L4</accession>
<dbReference type="EMBL" id="JJMU01000021">
    <property type="protein sequence ID" value="KGE14999.1"/>
    <property type="molecule type" value="Genomic_DNA"/>
</dbReference>
<reference evidence="2" key="1">
    <citation type="submission" date="2014-04" db="EMBL/GenBank/DDBJ databases">
        <title>Whole-Genome optical mapping and complete genome sequence of Sphingobacterium deserti sp. nov., a new spaces isolated from desert in the west of China.</title>
        <authorList>
            <person name="Teng C."/>
            <person name="Zhou Z."/>
            <person name="Li X."/>
            <person name="Chen M."/>
            <person name="Lin M."/>
            <person name="Wang L."/>
            <person name="Su S."/>
            <person name="Zhang C."/>
            <person name="Zhang W."/>
        </authorList>
    </citation>
    <scope>NUCLEOTIDE SEQUENCE [LARGE SCALE GENOMIC DNA]</scope>
    <source>
        <strain evidence="2">ACCC05744</strain>
    </source>
</reference>
<gene>
    <name evidence="1" type="ORF">DI53_1226</name>
</gene>
<organism evidence="1 2">
    <name type="scientific">Sphingobacterium deserti</name>
    <dbReference type="NCBI Taxonomy" id="1229276"/>
    <lineage>
        <taxon>Bacteria</taxon>
        <taxon>Pseudomonadati</taxon>
        <taxon>Bacteroidota</taxon>
        <taxon>Sphingobacteriia</taxon>
        <taxon>Sphingobacteriales</taxon>
        <taxon>Sphingobacteriaceae</taxon>
        <taxon>Sphingobacterium</taxon>
    </lineage>
</organism>
<evidence type="ECO:0000313" key="2">
    <source>
        <dbReference type="Proteomes" id="UP000031802"/>
    </source>
</evidence>
<comment type="caution">
    <text evidence="1">The sequence shown here is derived from an EMBL/GenBank/DDBJ whole genome shotgun (WGS) entry which is preliminary data.</text>
</comment>
<protein>
    <submittedName>
        <fullName evidence="1">Uncharacterized protein</fullName>
    </submittedName>
</protein>
<proteinExistence type="predicted"/>
<evidence type="ECO:0000313" key="1">
    <source>
        <dbReference type="EMBL" id="KGE14999.1"/>
    </source>
</evidence>
<dbReference type="AlphaFoldDB" id="A0A0B8T8L4"/>
<keyword evidence="2" id="KW-1185">Reference proteome</keyword>
<sequence>MPKVIAGIVKFLLQRQAVFRILLRFQNSTADAKSIVQAFPSLLKTFSLKPFTFQVQFTQHTEKRAD</sequence>
<dbReference type="STRING" id="1229276.DI53_1226"/>
<name>A0A0B8T8L4_9SPHI</name>